<dbReference type="Proteomes" id="UP000680815">
    <property type="component" value="Unassembled WGS sequence"/>
</dbReference>
<evidence type="ECO:0000313" key="2">
    <source>
        <dbReference type="Proteomes" id="UP000680815"/>
    </source>
</evidence>
<sequence>MLQLDRDALRAALPWDALVEALAAMFREGCEAPLRHRHTMPGPAGAETTLLLMPAWRAFGHTGVKIVHVAPANAARGEPAVHAAYLLSDAATGAPLALMDGGELTDRRTAAASLLAARHLARPDSRRLLLLGSGKVARALAEGYAARFPLADIAVWSPTAANAARLARILAEEGLPARAVDRPDPGAADIVSAATLSTTPLLRGADIRPGTHVDLVGAYRRDMRESDAALVARATLVVDTRAGALAEAGDILQAIAEGAIAEGHIAADLAGLCRGEHPGRRGAEEITLFKSVGWAGEDLAAAILAHERVRGAA</sequence>
<dbReference type="PIRSF" id="PIRSF001439">
    <property type="entry name" value="CryM"/>
    <property type="match status" value="1"/>
</dbReference>
<dbReference type="InterPro" id="IPR036291">
    <property type="entry name" value="NAD(P)-bd_dom_sf"/>
</dbReference>
<proteinExistence type="predicted"/>
<accession>A0ABS4AV94</accession>
<dbReference type="InterPro" id="IPR003462">
    <property type="entry name" value="ODC_Mu_crystall"/>
</dbReference>
<dbReference type="Pfam" id="PF02423">
    <property type="entry name" value="OCD_Mu_crystall"/>
    <property type="match status" value="1"/>
</dbReference>
<dbReference type="SUPFAM" id="SSF51735">
    <property type="entry name" value="NAD(P)-binding Rossmann-fold domains"/>
    <property type="match status" value="1"/>
</dbReference>
<dbReference type="PANTHER" id="PTHR13812:SF19">
    <property type="entry name" value="KETIMINE REDUCTASE MU-CRYSTALLIN"/>
    <property type="match status" value="1"/>
</dbReference>
<dbReference type="EMBL" id="JAGIYZ010000014">
    <property type="protein sequence ID" value="MBP0465290.1"/>
    <property type="molecule type" value="Genomic_DNA"/>
</dbReference>
<comment type="caution">
    <text evidence="1">The sequence shown here is derived from an EMBL/GenBank/DDBJ whole genome shotgun (WGS) entry which is preliminary data.</text>
</comment>
<dbReference type="PANTHER" id="PTHR13812">
    <property type="entry name" value="KETIMINE REDUCTASE MU-CRYSTALLIN"/>
    <property type="match status" value="1"/>
</dbReference>
<gene>
    <name evidence="1" type="ORF">J5Y09_15300</name>
</gene>
<dbReference type="NCBIfam" id="NF004793">
    <property type="entry name" value="PRK06141.1"/>
    <property type="match status" value="1"/>
</dbReference>
<dbReference type="Gene3D" id="3.40.50.720">
    <property type="entry name" value="NAD(P)-binding Rossmann-like Domain"/>
    <property type="match status" value="1"/>
</dbReference>
<name>A0ABS4AV94_9PROT</name>
<organism evidence="1 2">
    <name type="scientific">Roseomonas nitratireducens</name>
    <dbReference type="NCBI Taxonomy" id="2820810"/>
    <lineage>
        <taxon>Bacteria</taxon>
        <taxon>Pseudomonadati</taxon>
        <taxon>Pseudomonadota</taxon>
        <taxon>Alphaproteobacteria</taxon>
        <taxon>Acetobacterales</taxon>
        <taxon>Roseomonadaceae</taxon>
        <taxon>Roseomonas</taxon>
    </lineage>
</organism>
<dbReference type="Gene3D" id="3.30.1780.10">
    <property type="entry name" value="ornithine cyclodeaminase, domain 1"/>
    <property type="match status" value="1"/>
</dbReference>
<dbReference type="RefSeq" id="WP_209352678.1">
    <property type="nucleotide sequence ID" value="NZ_JAGIYZ010000014.1"/>
</dbReference>
<dbReference type="InterPro" id="IPR023401">
    <property type="entry name" value="ODC_N"/>
</dbReference>
<protein>
    <submittedName>
        <fullName evidence="1">Ornithine cyclodeaminase family protein</fullName>
    </submittedName>
</protein>
<evidence type="ECO:0000313" key="1">
    <source>
        <dbReference type="EMBL" id="MBP0465290.1"/>
    </source>
</evidence>
<keyword evidence="2" id="KW-1185">Reference proteome</keyword>
<reference evidence="1 2" key="1">
    <citation type="submission" date="2021-03" db="EMBL/GenBank/DDBJ databases">
        <authorList>
            <person name="So Y."/>
        </authorList>
    </citation>
    <scope>NUCLEOTIDE SEQUENCE [LARGE SCALE GENOMIC DNA]</scope>
    <source>
        <strain evidence="1 2">PWR1</strain>
    </source>
</reference>